<feature type="repeat" description="ANK" evidence="3">
    <location>
        <begin position="73"/>
        <end position="105"/>
    </location>
</feature>
<gene>
    <name evidence="4" type="primary">ORF144104</name>
</gene>
<evidence type="ECO:0000256" key="3">
    <source>
        <dbReference type="PROSITE-ProRule" id="PRU00023"/>
    </source>
</evidence>
<feature type="repeat" description="ANK" evidence="3">
    <location>
        <begin position="4"/>
        <end position="36"/>
    </location>
</feature>
<feature type="non-terminal residue" evidence="4">
    <location>
        <position position="1"/>
    </location>
</feature>
<reference evidence="4" key="1">
    <citation type="submission" date="2014-12" db="EMBL/GenBank/DDBJ databases">
        <title>Insight into the proteome of Arion vulgaris.</title>
        <authorList>
            <person name="Aradska J."/>
            <person name="Bulat T."/>
            <person name="Smidak R."/>
            <person name="Sarate P."/>
            <person name="Gangsoo J."/>
            <person name="Sialana F."/>
            <person name="Bilban M."/>
            <person name="Lubec G."/>
        </authorList>
    </citation>
    <scope>NUCLEOTIDE SEQUENCE</scope>
    <source>
        <tissue evidence="4">Skin</tissue>
    </source>
</reference>
<keyword evidence="2 3" id="KW-0040">ANK repeat</keyword>
<dbReference type="InterPro" id="IPR050889">
    <property type="entry name" value="Dendritic_Spine_Reg/Scaffold"/>
</dbReference>
<dbReference type="PROSITE" id="PS50088">
    <property type="entry name" value="ANK_REPEAT"/>
    <property type="match status" value="4"/>
</dbReference>
<dbReference type="PANTHER" id="PTHR24166:SF48">
    <property type="entry name" value="PROTEIN VAPYRIN"/>
    <property type="match status" value="1"/>
</dbReference>
<feature type="repeat" description="ANK" evidence="3">
    <location>
        <begin position="106"/>
        <end position="138"/>
    </location>
</feature>
<dbReference type="SMART" id="SM00248">
    <property type="entry name" value="ANK"/>
    <property type="match status" value="7"/>
</dbReference>
<evidence type="ECO:0000256" key="2">
    <source>
        <dbReference type="ARBA" id="ARBA00023043"/>
    </source>
</evidence>
<dbReference type="Gene3D" id="1.25.40.20">
    <property type="entry name" value="Ankyrin repeat-containing domain"/>
    <property type="match status" value="2"/>
</dbReference>
<dbReference type="PANTHER" id="PTHR24166">
    <property type="entry name" value="ROLLING PEBBLES, ISOFORM B"/>
    <property type="match status" value="1"/>
</dbReference>
<dbReference type="InterPro" id="IPR036770">
    <property type="entry name" value="Ankyrin_rpt-contain_sf"/>
</dbReference>
<dbReference type="SUPFAM" id="SSF48403">
    <property type="entry name" value="Ankyrin repeat"/>
    <property type="match status" value="1"/>
</dbReference>
<dbReference type="EMBL" id="HACG01037846">
    <property type="protein sequence ID" value="CEK84711.1"/>
    <property type="molecule type" value="Transcribed_RNA"/>
</dbReference>
<sequence>IYTNGISPLMLAAKCQQVSIVNALLQAGADVTSPNNFYEEGDTSLIHVTRLSLVDIMHIFALAGADVNAKNGLGQSALNVAIRYGKVDAVKCLLAHGADVNLRTKSGDTPLILTAENGNATLCKEFISRGADLDAVNNHGDTALIQAARNGHSDVIKVLIHAGAKINHINDSKMSALRFAVGQSLFSCSPCLMYLLEAGVNIHSELHYAVTLGLTHVVKQLLAYNALPQAIQSCWLSFIPSLPQKMPYLSPLCVALITERIEIVQQFLDMVFLTDFDLKVLHKNPLFRRYLKDSSRNESLHFLDFVLPVPLSLHSLSLLAVSKAVGFNSHSRRSRISGTGLPPLLQRKLMFVS</sequence>
<dbReference type="PROSITE" id="PS50297">
    <property type="entry name" value="ANK_REP_REGION"/>
    <property type="match status" value="4"/>
</dbReference>
<feature type="repeat" description="ANK" evidence="3">
    <location>
        <begin position="139"/>
        <end position="171"/>
    </location>
</feature>
<accession>A0A0B7AXB5</accession>
<dbReference type="Pfam" id="PF12796">
    <property type="entry name" value="Ank_2"/>
    <property type="match status" value="1"/>
</dbReference>
<protein>
    <submittedName>
        <fullName evidence="4">Uncharacterized protein</fullName>
    </submittedName>
</protein>
<keyword evidence="1" id="KW-0677">Repeat</keyword>
<evidence type="ECO:0000256" key="1">
    <source>
        <dbReference type="ARBA" id="ARBA00022737"/>
    </source>
</evidence>
<dbReference type="Pfam" id="PF00023">
    <property type="entry name" value="Ank"/>
    <property type="match status" value="1"/>
</dbReference>
<dbReference type="AlphaFoldDB" id="A0A0B7AXB5"/>
<dbReference type="InterPro" id="IPR002110">
    <property type="entry name" value="Ankyrin_rpt"/>
</dbReference>
<evidence type="ECO:0000313" key="4">
    <source>
        <dbReference type="EMBL" id="CEK84711.1"/>
    </source>
</evidence>
<name>A0A0B7AXB5_9EUPU</name>
<proteinExistence type="predicted"/>
<organism evidence="4">
    <name type="scientific">Arion vulgaris</name>
    <dbReference type="NCBI Taxonomy" id="1028688"/>
    <lineage>
        <taxon>Eukaryota</taxon>
        <taxon>Metazoa</taxon>
        <taxon>Spiralia</taxon>
        <taxon>Lophotrochozoa</taxon>
        <taxon>Mollusca</taxon>
        <taxon>Gastropoda</taxon>
        <taxon>Heterobranchia</taxon>
        <taxon>Euthyneura</taxon>
        <taxon>Panpulmonata</taxon>
        <taxon>Eupulmonata</taxon>
        <taxon>Stylommatophora</taxon>
        <taxon>Helicina</taxon>
        <taxon>Arionoidea</taxon>
        <taxon>Arionidae</taxon>
        <taxon>Arion</taxon>
    </lineage>
</organism>